<organism evidence="2 3">
    <name type="scientific">Rubrivivax benzoatilyticus</name>
    <dbReference type="NCBI Taxonomy" id="316997"/>
    <lineage>
        <taxon>Bacteria</taxon>
        <taxon>Pseudomonadati</taxon>
        <taxon>Pseudomonadota</taxon>
        <taxon>Betaproteobacteria</taxon>
        <taxon>Burkholderiales</taxon>
        <taxon>Sphaerotilaceae</taxon>
        <taxon>Rubrivivax</taxon>
    </lineage>
</organism>
<dbReference type="SUPFAM" id="SSF54001">
    <property type="entry name" value="Cysteine proteinases"/>
    <property type="match status" value="1"/>
</dbReference>
<accession>A0ABX0HWG3</accession>
<feature type="chain" id="PRO_5047032689" description="Permuted papain-like amidase YaeF/Yiix C92 family enzyme" evidence="1">
    <location>
        <begin position="31"/>
        <end position="223"/>
    </location>
</feature>
<dbReference type="EMBL" id="JAAOCD010000002">
    <property type="protein sequence ID" value="NHK97888.1"/>
    <property type="molecule type" value="Genomic_DNA"/>
</dbReference>
<keyword evidence="1" id="KW-0732">Signal</keyword>
<evidence type="ECO:0008006" key="4">
    <source>
        <dbReference type="Google" id="ProtNLM"/>
    </source>
</evidence>
<comment type="caution">
    <text evidence="2">The sequence shown here is derived from an EMBL/GenBank/DDBJ whole genome shotgun (WGS) entry which is preliminary data.</text>
</comment>
<evidence type="ECO:0000313" key="3">
    <source>
        <dbReference type="Proteomes" id="UP000802098"/>
    </source>
</evidence>
<proteinExistence type="predicted"/>
<protein>
    <recommendedName>
        <fullName evidence="4">Permuted papain-like amidase YaeF/Yiix C92 family enzyme</fullName>
    </recommendedName>
</protein>
<reference evidence="2 3" key="1">
    <citation type="submission" date="2020-03" db="EMBL/GenBank/DDBJ databases">
        <title>Rubrivivax benzoatilyticus JA2 (sequenced after 10 years sub-culturing).</title>
        <authorList>
            <person name="Gupta D."/>
            <person name="Chintalapati S."/>
            <person name="Chintalapati V.R."/>
        </authorList>
    </citation>
    <scope>NUCLEOTIDE SEQUENCE [LARGE SCALE GENOMIC DNA]</scope>
    <source>
        <strain evidence="2 3">JA2-Mal</strain>
    </source>
</reference>
<dbReference type="Pfam" id="PF05708">
    <property type="entry name" value="Peptidase_C92"/>
    <property type="match status" value="1"/>
</dbReference>
<dbReference type="RefSeq" id="WP_081467567.1">
    <property type="nucleotide sequence ID" value="NZ_JAAOCD010000002.1"/>
</dbReference>
<feature type="signal peptide" evidence="1">
    <location>
        <begin position="1"/>
        <end position="30"/>
    </location>
</feature>
<sequence>MASGRSARRSSRPAAPLTALGLGVALAAAAAVSATLRADRTPSVEAGPVTPLPAVQVLRDGDLVFRRGRDLMAGIVLAQDDRARFSHVGMLLIDDGRPMVVHATPGEGQGPSGVLRESLQAFAAAELAAEVAVFRPPNLDPAAGAALRRYLEAQVGKPFDLGFVYSDDTTMYCTELVLKALRAGGVDLAPRLATVSAPTLREPAYSPDGLRRDALLSEIRDQP</sequence>
<evidence type="ECO:0000313" key="2">
    <source>
        <dbReference type="EMBL" id="NHK97888.1"/>
    </source>
</evidence>
<dbReference type="Gene3D" id="3.90.1720.10">
    <property type="entry name" value="endopeptidase domain like (from Nostoc punctiforme)"/>
    <property type="match status" value="1"/>
</dbReference>
<name>A0ABX0HWG3_9BURK</name>
<dbReference type="InterPro" id="IPR038765">
    <property type="entry name" value="Papain-like_cys_pep_sf"/>
</dbReference>
<keyword evidence="3" id="KW-1185">Reference proteome</keyword>
<dbReference type="Proteomes" id="UP000802098">
    <property type="component" value="Unassembled WGS sequence"/>
</dbReference>
<evidence type="ECO:0000256" key="1">
    <source>
        <dbReference type="SAM" id="SignalP"/>
    </source>
</evidence>
<dbReference type="InterPro" id="IPR024453">
    <property type="entry name" value="Peptidase_C92"/>
</dbReference>
<gene>
    <name evidence="2" type="ORF">G7087_05820</name>
</gene>